<protein>
    <recommendedName>
        <fullName evidence="4">Secreted protein</fullName>
    </recommendedName>
</protein>
<dbReference type="AlphaFoldDB" id="A0A6H5GBH2"/>
<dbReference type="EMBL" id="CADCXU010009175">
    <property type="protein sequence ID" value="CAB0000131.1"/>
    <property type="molecule type" value="Genomic_DNA"/>
</dbReference>
<sequence length="71" mass="8276">MPVQPCAFHPHLVAVWLIAVWLCVRLNGPHSYPRNDRLDGRFRFSTTTIKSLIISRGFYFQRTNSFAVCHE</sequence>
<name>A0A6H5GBH2_9HEMI</name>
<gene>
    <name evidence="2" type="ORF">NTEN_LOCUS6250</name>
</gene>
<evidence type="ECO:0000256" key="1">
    <source>
        <dbReference type="SAM" id="SignalP"/>
    </source>
</evidence>
<organism evidence="2 3">
    <name type="scientific">Nesidiocoris tenuis</name>
    <dbReference type="NCBI Taxonomy" id="355587"/>
    <lineage>
        <taxon>Eukaryota</taxon>
        <taxon>Metazoa</taxon>
        <taxon>Ecdysozoa</taxon>
        <taxon>Arthropoda</taxon>
        <taxon>Hexapoda</taxon>
        <taxon>Insecta</taxon>
        <taxon>Pterygota</taxon>
        <taxon>Neoptera</taxon>
        <taxon>Paraneoptera</taxon>
        <taxon>Hemiptera</taxon>
        <taxon>Heteroptera</taxon>
        <taxon>Panheteroptera</taxon>
        <taxon>Cimicomorpha</taxon>
        <taxon>Miridae</taxon>
        <taxon>Dicyphina</taxon>
        <taxon>Nesidiocoris</taxon>
    </lineage>
</organism>
<keyword evidence="3" id="KW-1185">Reference proteome</keyword>
<evidence type="ECO:0000313" key="2">
    <source>
        <dbReference type="EMBL" id="CAB0000131.1"/>
    </source>
</evidence>
<feature type="non-terminal residue" evidence="2">
    <location>
        <position position="71"/>
    </location>
</feature>
<feature type="chain" id="PRO_5026263778" description="Secreted protein" evidence="1">
    <location>
        <begin position="32"/>
        <end position="71"/>
    </location>
</feature>
<reference evidence="2 3" key="1">
    <citation type="submission" date="2020-02" db="EMBL/GenBank/DDBJ databases">
        <authorList>
            <person name="Ferguson B K."/>
        </authorList>
    </citation>
    <scope>NUCLEOTIDE SEQUENCE [LARGE SCALE GENOMIC DNA]</scope>
</reference>
<keyword evidence="1" id="KW-0732">Signal</keyword>
<accession>A0A6H5GBH2</accession>
<feature type="signal peptide" evidence="1">
    <location>
        <begin position="1"/>
        <end position="31"/>
    </location>
</feature>
<proteinExistence type="predicted"/>
<evidence type="ECO:0008006" key="4">
    <source>
        <dbReference type="Google" id="ProtNLM"/>
    </source>
</evidence>
<evidence type="ECO:0000313" key="3">
    <source>
        <dbReference type="Proteomes" id="UP000479000"/>
    </source>
</evidence>
<dbReference type="Proteomes" id="UP000479000">
    <property type="component" value="Unassembled WGS sequence"/>
</dbReference>